<dbReference type="SUPFAM" id="SSF49785">
    <property type="entry name" value="Galactose-binding domain-like"/>
    <property type="match status" value="1"/>
</dbReference>
<dbReference type="Pfam" id="PF08547">
    <property type="entry name" value="CIA30"/>
    <property type="match status" value="1"/>
</dbReference>
<dbReference type="GO" id="GO:0051082">
    <property type="term" value="F:unfolded protein binding"/>
    <property type="evidence" value="ECO:0007669"/>
    <property type="project" value="TreeGrafter"/>
</dbReference>
<evidence type="ECO:0000256" key="2">
    <source>
        <dbReference type="SAM" id="SignalP"/>
    </source>
</evidence>
<name>A0A8S1DN42_9INSE</name>
<dbReference type="InterPro" id="IPR039131">
    <property type="entry name" value="NDUFAF1"/>
</dbReference>
<organism evidence="4 5">
    <name type="scientific">Cloeon dipterum</name>
    <dbReference type="NCBI Taxonomy" id="197152"/>
    <lineage>
        <taxon>Eukaryota</taxon>
        <taxon>Metazoa</taxon>
        <taxon>Ecdysozoa</taxon>
        <taxon>Arthropoda</taxon>
        <taxon>Hexapoda</taxon>
        <taxon>Insecta</taxon>
        <taxon>Pterygota</taxon>
        <taxon>Palaeoptera</taxon>
        <taxon>Ephemeroptera</taxon>
        <taxon>Pisciforma</taxon>
        <taxon>Baetidae</taxon>
        <taxon>Cloeon</taxon>
    </lineage>
</organism>
<sequence length="210" mass="23123">MSGLKLSGWLVGVVSSLAFSISSVAANSSKSSEKMLFDFTTVESVSDWTEMSDVVRTVGMSKAALTLQKTQVFQRAVFFSLLNPQPNGAGFAGVRKAVQLDLTGHTAIKVRARVQGPNLHYKMVLRHKGEQYEPFPTYENFFTAKPNEFEEINLPLSEFKAYYRGKPMPDAEPLNLSQVSSVGLQVYGGVYSEQKQAGPGSMEIDWIKAV</sequence>
<dbReference type="OrthoDB" id="426386at2759"/>
<evidence type="ECO:0000313" key="4">
    <source>
        <dbReference type="EMBL" id="CAB3382516.1"/>
    </source>
</evidence>
<dbReference type="PANTHER" id="PTHR13194">
    <property type="entry name" value="COMPLEX I INTERMEDIATE-ASSOCIATED PROTEIN 30"/>
    <property type="match status" value="1"/>
</dbReference>
<keyword evidence="2" id="KW-0732">Signal</keyword>
<protein>
    <recommendedName>
        <fullName evidence="3">NADH:ubiquinone oxidoreductase intermediate-associated protein 30 domain-containing protein</fullName>
    </recommendedName>
</protein>
<evidence type="ECO:0000256" key="1">
    <source>
        <dbReference type="ARBA" id="ARBA00007884"/>
    </source>
</evidence>
<feature type="domain" description="NADH:ubiquinone oxidoreductase intermediate-associated protein 30" evidence="3">
    <location>
        <begin position="37"/>
        <end position="204"/>
    </location>
</feature>
<dbReference type="GO" id="GO:0010257">
    <property type="term" value="P:NADH dehydrogenase complex assembly"/>
    <property type="evidence" value="ECO:0007669"/>
    <property type="project" value="TreeGrafter"/>
</dbReference>
<accession>A0A8S1DN42</accession>
<comment type="caution">
    <text evidence="4">The sequence shown here is derived from an EMBL/GenBank/DDBJ whole genome shotgun (WGS) entry which is preliminary data.</text>
</comment>
<dbReference type="AlphaFoldDB" id="A0A8S1DN42"/>
<dbReference type="InterPro" id="IPR008979">
    <property type="entry name" value="Galactose-bd-like_sf"/>
</dbReference>
<dbReference type="InterPro" id="IPR013857">
    <property type="entry name" value="NADH-UbQ_OxRdtase-assoc_prot30"/>
</dbReference>
<evidence type="ECO:0000259" key="3">
    <source>
        <dbReference type="Pfam" id="PF08547"/>
    </source>
</evidence>
<feature type="chain" id="PRO_5035833779" description="NADH:ubiquinone oxidoreductase intermediate-associated protein 30 domain-containing protein" evidence="2">
    <location>
        <begin position="27"/>
        <end position="210"/>
    </location>
</feature>
<proteinExistence type="inferred from homology"/>
<feature type="signal peptide" evidence="2">
    <location>
        <begin position="1"/>
        <end position="26"/>
    </location>
</feature>
<keyword evidence="5" id="KW-1185">Reference proteome</keyword>
<dbReference type="EMBL" id="CADEPI010000274">
    <property type="protein sequence ID" value="CAB3382516.1"/>
    <property type="molecule type" value="Genomic_DNA"/>
</dbReference>
<evidence type="ECO:0000313" key="5">
    <source>
        <dbReference type="Proteomes" id="UP000494165"/>
    </source>
</evidence>
<dbReference type="Proteomes" id="UP000494165">
    <property type="component" value="Unassembled WGS sequence"/>
</dbReference>
<reference evidence="4 5" key="1">
    <citation type="submission" date="2020-04" db="EMBL/GenBank/DDBJ databases">
        <authorList>
            <person name="Alioto T."/>
            <person name="Alioto T."/>
            <person name="Gomez Garrido J."/>
        </authorList>
    </citation>
    <scope>NUCLEOTIDE SEQUENCE [LARGE SCALE GENOMIC DNA]</scope>
</reference>
<dbReference type="PANTHER" id="PTHR13194:SF19">
    <property type="entry name" value="NAD(P)-BINDING ROSSMANN-FOLD SUPERFAMILY PROTEIN"/>
    <property type="match status" value="1"/>
</dbReference>
<comment type="similarity">
    <text evidence="1">Belongs to the CIA30 family.</text>
</comment>
<gene>
    <name evidence="4" type="ORF">CLODIP_2_CD03776</name>
</gene>